<gene>
    <name evidence="2" type="ORF">AVDCRST_MAG93-6894</name>
</gene>
<protein>
    <submittedName>
        <fullName evidence="2">Uncharacterized protein</fullName>
    </submittedName>
</protein>
<reference evidence="2" key="1">
    <citation type="submission" date="2020-02" db="EMBL/GenBank/DDBJ databases">
        <authorList>
            <person name="Meier V. D."/>
        </authorList>
    </citation>
    <scope>NUCLEOTIDE SEQUENCE</scope>
    <source>
        <strain evidence="2">AVDCRST_MAG93</strain>
    </source>
</reference>
<dbReference type="AlphaFoldDB" id="A0A6J4M042"/>
<dbReference type="EMBL" id="CADCTR010002321">
    <property type="protein sequence ID" value="CAA9346141.1"/>
    <property type="molecule type" value="Genomic_DNA"/>
</dbReference>
<evidence type="ECO:0000256" key="1">
    <source>
        <dbReference type="SAM" id="Phobius"/>
    </source>
</evidence>
<feature type="non-terminal residue" evidence="2">
    <location>
        <position position="1"/>
    </location>
</feature>
<organism evidence="2">
    <name type="scientific">uncultured Chloroflexia bacterium</name>
    <dbReference type="NCBI Taxonomy" id="1672391"/>
    <lineage>
        <taxon>Bacteria</taxon>
        <taxon>Bacillati</taxon>
        <taxon>Chloroflexota</taxon>
        <taxon>Chloroflexia</taxon>
        <taxon>environmental samples</taxon>
    </lineage>
</organism>
<keyword evidence="1" id="KW-1133">Transmembrane helix</keyword>
<accession>A0A6J4M042</accession>
<feature type="transmembrane region" description="Helical" evidence="1">
    <location>
        <begin position="20"/>
        <end position="39"/>
    </location>
</feature>
<proteinExistence type="predicted"/>
<sequence length="218" mass="24043">VPRYRRQRRIARCHKDRSSVRVLIVVLGGFPLAYCPFGSSSLPMQQTYFIRSHGSPLYASRISDRGTMCPTVAVLCISSSCRLFSSCPKAEDEGTGWNHVSVICPLPVTEMARTEGRTIDAQHGGVSLISTRLPPPRLGIDGGHKMLGASGLEYPFTTLFDEATDDGPGLPSYRSRDRSACARPRITSSFGRGLFERQKHCCTNWSLTSINTDVLEFL</sequence>
<keyword evidence="1" id="KW-0812">Transmembrane</keyword>
<evidence type="ECO:0000313" key="2">
    <source>
        <dbReference type="EMBL" id="CAA9346141.1"/>
    </source>
</evidence>
<name>A0A6J4M042_9CHLR</name>
<keyword evidence="1" id="KW-0472">Membrane</keyword>